<evidence type="ECO:0000313" key="1">
    <source>
        <dbReference type="EMBL" id="QKE55700.1"/>
    </source>
</evidence>
<accession>A0A7D3QSD2</accession>
<gene>
    <name evidence="1" type="ORF">vBYpPT3_00041</name>
</gene>
<proteinExistence type="predicted"/>
<reference evidence="1 2" key="1">
    <citation type="submission" date="2020-04" db="EMBL/GenBank/DDBJ databases">
        <authorList>
            <person name="Zhao X.Z."/>
        </authorList>
    </citation>
    <scope>NUCLEOTIDE SEQUENCE [LARGE SCALE GENOMIC DNA]</scope>
</reference>
<evidence type="ECO:0000313" key="2">
    <source>
        <dbReference type="Proteomes" id="UP000505381"/>
    </source>
</evidence>
<sequence length="256" mass="27829">MVNFKLKTIWSLNGRAPDSRDVFDKNSAGLNVGRIDIPASAMVEVEGYSKVEYQVHLSDGTMEVFENFSALISSWNGVVESKHGSGFMTVFINRPTNDTLGMVQIDVYKEWEDADPEPEPIEVDELKGISARGLKVIKSGNAFGLGGIASRTSWDEAAESNETSFVSATSVNPESMGQYIMGISVVHADGYVFQLGGRDGKVWTRFREKGVTGEWSELEAGGASFDPAPLNKKIADLESKLDAAIKRIDALEKPAA</sequence>
<organism evidence="1 2">
    <name type="scientific">Yersinia phage vB_YpP_T3</name>
    <dbReference type="NCBI Taxonomy" id="2736204"/>
    <lineage>
        <taxon>Viruses</taxon>
        <taxon>Duplodnaviria</taxon>
        <taxon>Heunggongvirae</taxon>
        <taxon>Uroviricota</taxon>
        <taxon>Caudoviricetes</taxon>
        <taxon>Autographivirales</taxon>
        <taxon>Autotranscriptaviridae</taxon>
        <taxon>Studiervirinae</taxon>
        <taxon>Berlinvirus</taxon>
        <taxon>Berlinvirus Yepf</taxon>
    </lineage>
</organism>
<name>A0A7D3QSD2_9CAUD</name>
<dbReference type="Proteomes" id="UP000505381">
    <property type="component" value="Genome"/>
</dbReference>
<protein>
    <submittedName>
        <fullName evidence="1">Uncharacterized protein</fullName>
    </submittedName>
</protein>
<dbReference type="EMBL" id="MT374859">
    <property type="protein sequence ID" value="QKE55700.1"/>
    <property type="molecule type" value="Genomic_DNA"/>
</dbReference>